<comment type="caution">
    <text evidence="2">The sequence shown here is derived from an EMBL/GenBank/DDBJ whole genome shotgun (WGS) entry which is preliminary data.</text>
</comment>
<feature type="transmembrane region" description="Helical" evidence="1">
    <location>
        <begin position="115"/>
        <end position="140"/>
    </location>
</feature>
<feature type="transmembrane region" description="Helical" evidence="1">
    <location>
        <begin position="85"/>
        <end position="103"/>
    </location>
</feature>
<reference evidence="2 3" key="1">
    <citation type="submission" date="2021-07" db="EMBL/GenBank/DDBJ databases">
        <title>Clostridium weizhouense sp. nov., an anaerobic bacterium isolated from activated sludge of Petroleum wastewater.</title>
        <authorList>
            <person name="Li Q."/>
        </authorList>
    </citation>
    <scope>NUCLEOTIDE SEQUENCE [LARGE SCALE GENOMIC DNA]</scope>
    <source>
        <strain evidence="2 3">YB-6</strain>
    </source>
</reference>
<keyword evidence="1" id="KW-1133">Transmembrane helix</keyword>
<organism evidence="2 3">
    <name type="scientific">Clostridium weizhouense</name>
    <dbReference type="NCBI Taxonomy" id="2859781"/>
    <lineage>
        <taxon>Bacteria</taxon>
        <taxon>Bacillati</taxon>
        <taxon>Bacillota</taxon>
        <taxon>Clostridia</taxon>
        <taxon>Eubacteriales</taxon>
        <taxon>Clostridiaceae</taxon>
        <taxon>Clostridium</taxon>
    </lineage>
</organism>
<keyword evidence="1" id="KW-0472">Membrane</keyword>
<protein>
    <submittedName>
        <fullName evidence="2">Uncharacterized protein</fullName>
    </submittedName>
</protein>
<evidence type="ECO:0000313" key="2">
    <source>
        <dbReference type="EMBL" id="MBW6410753.1"/>
    </source>
</evidence>
<sequence length="145" mass="16732">MKIDWCKSKKLNLNLTKEQEVSLVCGSTISGLKQLFVLFYLFFPSKWIYLDYLSDDKVIFENNNTLTWNNIKDIGIKKFILKYGIVRWGIPTGILYSILMLLVDSNIHSIKSFIISTVINILIFSLLGGSLFGIVIWKFLKNKNT</sequence>
<dbReference type="RefSeq" id="WP_219780218.1">
    <property type="nucleotide sequence ID" value="NZ_JAHXPT010000009.1"/>
</dbReference>
<evidence type="ECO:0000256" key="1">
    <source>
        <dbReference type="SAM" id="Phobius"/>
    </source>
</evidence>
<proteinExistence type="predicted"/>
<name>A0ABS7AQ08_9CLOT</name>
<evidence type="ECO:0000313" key="3">
    <source>
        <dbReference type="Proteomes" id="UP001519921"/>
    </source>
</evidence>
<dbReference type="EMBL" id="JAHXPT010000009">
    <property type="protein sequence ID" value="MBW6410753.1"/>
    <property type="molecule type" value="Genomic_DNA"/>
</dbReference>
<dbReference type="Proteomes" id="UP001519921">
    <property type="component" value="Unassembled WGS sequence"/>
</dbReference>
<gene>
    <name evidence="2" type="ORF">KYD98_11680</name>
</gene>
<accession>A0ABS7AQ08</accession>
<keyword evidence="3" id="KW-1185">Reference proteome</keyword>
<keyword evidence="1" id="KW-0812">Transmembrane</keyword>
<feature type="transmembrane region" description="Helical" evidence="1">
    <location>
        <begin position="21"/>
        <end position="43"/>
    </location>
</feature>